<dbReference type="Proteomes" id="UP001165960">
    <property type="component" value="Unassembled WGS sequence"/>
</dbReference>
<proteinExistence type="predicted"/>
<keyword evidence="2" id="KW-1185">Reference proteome</keyword>
<protein>
    <submittedName>
        <fullName evidence="1">Uncharacterized protein</fullName>
    </submittedName>
</protein>
<sequence>MHEIDLLQSLLSKFTSTIKSSLSRKTVLHAVSKGRDSHFLKFLGSSRMPSELEFSDEDCDQALVGLADLIDARLNLPFSVLYEPCGFRLVTSIWRECLVAIETAMAPFFSEKRSTPKPLTKLEVDFLLRIVEVYLYYSFSKPEASEDIFSWWR</sequence>
<accession>A0ACC2TTN8</accession>
<comment type="caution">
    <text evidence="1">The sequence shown here is derived from an EMBL/GenBank/DDBJ whole genome shotgun (WGS) entry which is preliminary data.</text>
</comment>
<evidence type="ECO:0000313" key="2">
    <source>
        <dbReference type="Proteomes" id="UP001165960"/>
    </source>
</evidence>
<evidence type="ECO:0000313" key="1">
    <source>
        <dbReference type="EMBL" id="KAJ9077850.1"/>
    </source>
</evidence>
<name>A0ACC2TTN8_9FUNG</name>
<gene>
    <name evidence="1" type="ORF">DSO57_1012888</name>
</gene>
<dbReference type="EMBL" id="QTSX02002176">
    <property type="protein sequence ID" value="KAJ9077850.1"/>
    <property type="molecule type" value="Genomic_DNA"/>
</dbReference>
<reference evidence="1" key="1">
    <citation type="submission" date="2022-04" db="EMBL/GenBank/DDBJ databases">
        <title>Genome of the entomopathogenic fungus Entomophthora muscae.</title>
        <authorList>
            <person name="Elya C."/>
            <person name="Lovett B.R."/>
            <person name="Lee E."/>
            <person name="Macias A.M."/>
            <person name="Hajek A.E."/>
            <person name="De Bivort B.L."/>
            <person name="Kasson M.T."/>
            <person name="De Fine Licht H.H."/>
            <person name="Stajich J.E."/>
        </authorList>
    </citation>
    <scope>NUCLEOTIDE SEQUENCE</scope>
    <source>
        <strain evidence="1">Berkeley</strain>
    </source>
</reference>
<organism evidence="1 2">
    <name type="scientific">Entomophthora muscae</name>
    <dbReference type="NCBI Taxonomy" id="34485"/>
    <lineage>
        <taxon>Eukaryota</taxon>
        <taxon>Fungi</taxon>
        <taxon>Fungi incertae sedis</taxon>
        <taxon>Zoopagomycota</taxon>
        <taxon>Entomophthoromycotina</taxon>
        <taxon>Entomophthoromycetes</taxon>
        <taxon>Entomophthorales</taxon>
        <taxon>Entomophthoraceae</taxon>
        <taxon>Entomophthora</taxon>
    </lineage>
</organism>